<dbReference type="EMBL" id="JAODUO010001673">
    <property type="protein sequence ID" value="KAK2160019.1"/>
    <property type="molecule type" value="Genomic_DNA"/>
</dbReference>
<name>A0AAD9JVZ6_RIDPI</name>
<proteinExistence type="predicted"/>
<sequence length="28" mass="3062">MILMGAMQLCDIDAGQLFEMGAAHSFEM</sequence>
<protein>
    <submittedName>
        <fullName evidence="1">Uncharacterized protein</fullName>
    </submittedName>
</protein>
<accession>A0AAD9JVZ6</accession>
<evidence type="ECO:0000313" key="1">
    <source>
        <dbReference type="EMBL" id="KAK2160019.1"/>
    </source>
</evidence>
<gene>
    <name evidence="1" type="ORF">NP493_1674g00009</name>
</gene>
<comment type="caution">
    <text evidence="1">The sequence shown here is derived from an EMBL/GenBank/DDBJ whole genome shotgun (WGS) entry which is preliminary data.</text>
</comment>
<evidence type="ECO:0000313" key="2">
    <source>
        <dbReference type="Proteomes" id="UP001209878"/>
    </source>
</evidence>
<dbReference type="Proteomes" id="UP001209878">
    <property type="component" value="Unassembled WGS sequence"/>
</dbReference>
<reference evidence="1" key="1">
    <citation type="journal article" date="2023" name="Mol. Biol. Evol.">
        <title>Third-Generation Sequencing Reveals the Adaptive Role of the Epigenome in Three Deep-Sea Polychaetes.</title>
        <authorList>
            <person name="Perez M."/>
            <person name="Aroh O."/>
            <person name="Sun Y."/>
            <person name="Lan Y."/>
            <person name="Juniper S.K."/>
            <person name="Young C.R."/>
            <person name="Angers B."/>
            <person name="Qian P.Y."/>
        </authorList>
    </citation>
    <scope>NUCLEOTIDE SEQUENCE</scope>
    <source>
        <strain evidence="1">R07B-5</strain>
    </source>
</reference>
<keyword evidence="2" id="KW-1185">Reference proteome</keyword>
<organism evidence="1 2">
    <name type="scientific">Ridgeia piscesae</name>
    <name type="common">Tubeworm</name>
    <dbReference type="NCBI Taxonomy" id="27915"/>
    <lineage>
        <taxon>Eukaryota</taxon>
        <taxon>Metazoa</taxon>
        <taxon>Spiralia</taxon>
        <taxon>Lophotrochozoa</taxon>
        <taxon>Annelida</taxon>
        <taxon>Polychaeta</taxon>
        <taxon>Sedentaria</taxon>
        <taxon>Canalipalpata</taxon>
        <taxon>Sabellida</taxon>
        <taxon>Siboglinidae</taxon>
        <taxon>Ridgeia</taxon>
    </lineage>
</organism>
<dbReference type="AlphaFoldDB" id="A0AAD9JVZ6"/>